<protein>
    <submittedName>
        <fullName evidence="7">Uncharacterized protein</fullName>
    </submittedName>
</protein>
<evidence type="ECO:0000256" key="3">
    <source>
        <dbReference type="ARBA" id="ARBA00023163"/>
    </source>
</evidence>
<keyword evidence="1" id="KW-0805">Transcription regulation</keyword>
<keyword evidence="2" id="KW-0238">DNA-binding</keyword>
<evidence type="ECO:0000313" key="7">
    <source>
        <dbReference type="EMBL" id="KQL52234.1"/>
    </source>
</evidence>
<feature type="modified residue" description="4-aspartylphosphate" evidence="4">
    <location>
        <position position="54"/>
    </location>
</feature>
<comment type="caution">
    <text evidence="7">The sequence shown here is derived from an EMBL/GenBank/DDBJ whole genome shotgun (WGS) entry which is preliminary data.</text>
</comment>
<dbReference type="SUPFAM" id="SSF46689">
    <property type="entry name" value="Homeodomain-like"/>
    <property type="match status" value="1"/>
</dbReference>
<dbReference type="PANTHER" id="PTHR43280:SF28">
    <property type="entry name" value="HTH-TYPE TRANSCRIPTIONAL ACTIVATOR RHAS"/>
    <property type="match status" value="1"/>
</dbReference>
<dbReference type="SMART" id="SM00342">
    <property type="entry name" value="HTH_ARAC"/>
    <property type="match status" value="1"/>
</dbReference>
<dbReference type="STRING" id="157838.AN964_00880"/>
<dbReference type="Pfam" id="PF00072">
    <property type="entry name" value="Response_reg"/>
    <property type="match status" value="1"/>
</dbReference>
<sequence>MIKIVIADHDDFEAKGIQWLVESSVSNVSIKVATSLSETILALEQDPPAILVYDMNIGSSESLTRLLKIHEPAMICLTMEATYETAKKAIDIGTKYLLLKPFSPQELLNYINNLIREQHRKRQRNAIHPHPEIKQEVMYEELFMMVKKQAKSYVFIAFQPENTSTIPTLNQFLKDYIFPVSPIIFPLSDMLLCLFKDAADVNWSERCKRFMLDWEQEQKEPVSIIINHDQYSGRSIHERYSQTKKMTEVTFFIGYRQVLEFESPLKWAFIDPFLTPSEQKQWISFLNEGNKEGISQFLTSEFLQFHEPYPDPGLLRIRLTSILAQIRRHMKSANLDSNSYEKEYLDIFDTILYNPLIYRIVQKLIIFTSKLVDAVREKSKSDHLELIDKCLHYMELHFWKPEFDLNELSRYVGRNSTYLSHLFVEKTSSTFRESLTQLRIKEAKRLLEETELAIKEIASLTGFQNQHYFSRVFKKVVGKAPKEYRMEH</sequence>
<evidence type="ECO:0000259" key="5">
    <source>
        <dbReference type="PROSITE" id="PS01124"/>
    </source>
</evidence>
<dbReference type="AlphaFoldDB" id="A0A0Q3WU89"/>
<dbReference type="SMART" id="SM00448">
    <property type="entry name" value="REC"/>
    <property type="match status" value="1"/>
</dbReference>
<evidence type="ECO:0000259" key="6">
    <source>
        <dbReference type="PROSITE" id="PS50110"/>
    </source>
</evidence>
<dbReference type="RefSeq" id="WP_055737914.1">
    <property type="nucleotide sequence ID" value="NZ_JAAIWL010000017.1"/>
</dbReference>
<dbReference type="PROSITE" id="PS01124">
    <property type="entry name" value="HTH_ARAC_FAMILY_2"/>
    <property type="match status" value="1"/>
</dbReference>
<dbReference type="GO" id="GO:0003700">
    <property type="term" value="F:DNA-binding transcription factor activity"/>
    <property type="evidence" value="ECO:0007669"/>
    <property type="project" value="InterPro"/>
</dbReference>
<evidence type="ECO:0000313" key="8">
    <source>
        <dbReference type="Proteomes" id="UP000051888"/>
    </source>
</evidence>
<dbReference type="Proteomes" id="UP000051888">
    <property type="component" value="Unassembled WGS sequence"/>
</dbReference>
<dbReference type="PROSITE" id="PS00041">
    <property type="entry name" value="HTH_ARAC_FAMILY_1"/>
    <property type="match status" value="1"/>
</dbReference>
<reference evidence="7 8" key="1">
    <citation type="submission" date="2015-09" db="EMBL/GenBank/DDBJ databases">
        <title>Genome sequencing project for genomic taxonomy and phylogenomics of Bacillus-like bacteria.</title>
        <authorList>
            <person name="Liu B."/>
            <person name="Wang J."/>
            <person name="Zhu Y."/>
            <person name="Liu G."/>
            <person name="Chen Q."/>
            <person name="Chen Z."/>
            <person name="Lan J."/>
            <person name="Che J."/>
            <person name="Ge C."/>
            <person name="Shi H."/>
            <person name="Pan Z."/>
            <person name="Liu X."/>
        </authorList>
    </citation>
    <scope>NUCLEOTIDE SEQUENCE [LARGE SCALE GENOMIC DNA]</scope>
    <source>
        <strain evidence="7 8">LMG 18435</strain>
    </source>
</reference>
<gene>
    <name evidence="7" type="ORF">AN964_00880</name>
</gene>
<dbReference type="InterPro" id="IPR009057">
    <property type="entry name" value="Homeodomain-like_sf"/>
</dbReference>
<keyword evidence="3" id="KW-0804">Transcription</keyword>
<organism evidence="7 8">
    <name type="scientific">Heyndrickxia shackletonii</name>
    <dbReference type="NCBI Taxonomy" id="157838"/>
    <lineage>
        <taxon>Bacteria</taxon>
        <taxon>Bacillati</taxon>
        <taxon>Bacillota</taxon>
        <taxon>Bacilli</taxon>
        <taxon>Bacillales</taxon>
        <taxon>Bacillaceae</taxon>
        <taxon>Heyndrickxia</taxon>
    </lineage>
</organism>
<dbReference type="PRINTS" id="PR00032">
    <property type="entry name" value="HTHARAC"/>
</dbReference>
<evidence type="ECO:0000256" key="2">
    <source>
        <dbReference type="ARBA" id="ARBA00023125"/>
    </source>
</evidence>
<dbReference type="OrthoDB" id="2563880at2"/>
<dbReference type="EMBL" id="LJJC01000004">
    <property type="protein sequence ID" value="KQL52234.1"/>
    <property type="molecule type" value="Genomic_DNA"/>
</dbReference>
<keyword evidence="8" id="KW-1185">Reference proteome</keyword>
<dbReference type="Gene3D" id="1.10.10.60">
    <property type="entry name" value="Homeodomain-like"/>
    <property type="match status" value="2"/>
</dbReference>
<keyword evidence="4" id="KW-0597">Phosphoprotein</keyword>
<dbReference type="PROSITE" id="PS50110">
    <property type="entry name" value="RESPONSE_REGULATORY"/>
    <property type="match status" value="1"/>
</dbReference>
<dbReference type="Pfam" id="PF12833">
    <property type="entry name" value="HTH_18"/>
    <property type="match status" value="1"/>
</dbReference>
<dbReference type="InterPro" id="IPR018062">
    <property type="entry name" value="HTH_AraC-typ_CS"/>
</dbReference>
<dbReference type="InterPro" id="IPR001789">
    <property type="entry name" value="Sig_transdc_resp-reg_receiver"/>
</dbReference>
<dbReference type="Gene3D" id="3.40.50.2300">
    <property type="match status" value="1"/>
</dbReference>
<name>A0A0Q3WU89_9BACI</name>
<dbReference type="PANTHER" id="PTHR43280">
    <property type="entry name" value="ARAC-FAMILY TRANSCRIPTIONAL REGULATOR"/>
    <property type="match status" value="1"/>
</dbReference>
<dbReference type="GO" id="GO:0043565">
    <property type="term" value="F:sequence-specific DNA binding"/>
    <property type="evidence" value="ECO:0007669"/>
    <property type="project" value="InterPro"/>
</dbReference>
<dbReference type="GO" id="GO:0000160">
    <property type="term" value="P:phosphorelay signal transduction system"/>
    <property type="evidence" value="ECO:0007669"/>
    <property type="project" value="InterPro"/>
</dbReference>
<feature type="domain" description="HTH araC/xylS-type" evidence="5">
    <location>
        <begin position="388"/>
        <end position="487"/>
    </location>
</feature>
<evidence type="ECO:0000256" key="1">
    <source>
        <dbReference type="ARBA" id="ARBA00023015"/>
    </source>
</evidence>
<dbReference type="InterPro" id="IPR011006">
    <property type="entry name" value="CheY-like_superfamily"/>
</dbReference>
<dbReference type="PATRIC" id="fig|157838.3.peg.192"/>
<proteinExistence type="predicted"/>
<dbReference type="InterPro" id="IPR020449">
    <property type="entry name" value="Tscrpt_reg_AraC-type_HTH"/>
</dbReference>
<accession>A0A0Q3WU89</accession>
<feature type="domain" description="Response regulatory" evidence="6">
    <location>
        <begin position="3"/>
        <end position="115"/>
    </location>
</feature>
<dbReference type="InterPro" id="IPR018060">
    <property type="entry name" value="HTH_AraC"/>
</dbReference>
<evidence type="ECO:0000256" key="4">
    <source>
        <dbReference type="PROSITE-ProRule" id="PRU00169"/>
    </source>
</evidence>
<dbReference type="SUPFAM" id="SSF52172">
    <property type="entry name" value="CheY-like"/>
    <property type="match status" value="1"/>
</dbReference>